<organism evidence="1 3">
    <name type="scientific">Chrysodeixis chalcites nucleopolyhedrovirus</name>
    <dbReference type="NCBI Taxonomy" id="320432"/>
    <lineage>
        <taxon>Viruses</taxon>
        <taxon>Viruses incertae sedis</taxon>
        <taxon>Naldaviricetes</taxon>
        <taxon>Lefavirales</taxon>
        <taxon>Baculoviridae</taxon>
        <taxon>Alphabaculovirus</taxon>
        <taxon>Alphabaculovirus chrychalcites</taxon>
    </lineage>
</organism>
<sequence length="88" mass="10468">MHANLYKFKVNTIKIVSKILFIWINDSNFIENVCDDRLKFCKKTTKNFCSRCLSSVRVVLQDYKVFALIIDEFGHHIIIEFIFCVIEF</sequence>
<reference evidence="2" key="3">
    <citation type="submission" date="2012-08" db="EMBL/GenBank/DDBJ databases">
        <title>Sequences comparision among Chrysodeixis chalcites nucleopolyhedrovirus genotypes from a field strain of the Canary Islands.</title>
        <authorList>
            <person name="Bernal A."/>
            <person name="Simon O."/>
            <person name="Palma L."/>
            <person name="Williams T."/>
            <person name="Caballero P."/>
        </authorList>
    </citation>
    <scope>NUCLEOTIDE SEQUENCE</scope>
    <source>
        <strain evidence="2">TF1</strain>
    </source>
</reference>
<keyword evidence="3" id="KW-1185">Reference proteome</keyword>
<dbReference type="Proteomes" id="UP000202309">
    <property type="component" value="Segment"/>
</dbReference>
<dbReference type="KEGG" id="vg:3431505"/>
<reference evidence="1 3" key="1">
    <citation type="journal article" date="2004" name="Virology">
        <title>Identification and characterization of a DNA photolyase-containing baculovirus from Chrysodeixis chalcites.</title>
        <authorList>
            <person name="van Oers M.M."/>
            <person name="Herniou E.A."/>
            <person name="Usmany M."/>
            <person name="Messelink G.J."/>
            <person name="Vlak J.M."/>
        </authorList>
    </citation>
    <scope>NUCLEOTIDE SEQUENCE [LARGE SCALE GENOMIC DNA]</scope>
</reference>
<dbReference type="RefSeq" id="YP_249748.1">
    <property type="nucleotide sequence ID" value="NC_007151.1"/>
</dbReference>
<accession>Q4KST7</accession>
<protein>
    <submittedName>
        <fullName evidence="1">ORF-144 peptide</fullName>
    </submittedName>
</protein>
<evidence type="ECO:0000313" key="2">
    <source>
        <dbReference type="EMBL" id="AGE61704.1"/>
    </source>
</evidence>
<name>Q4KST7_9ABAC</name>
<reference evidence="1 3" key="2">
    <citation type="journal article" date="2005" name="J. Gen. Virol.">
        <title>Genome sequence of Chrysodeixis chalcites nucleopolyhedrovirus, a baculovirus with two DNA photolyase genes.</title>
        <authorList>
            <person name="van Oers M.M."/>
            <person name="Abma-Henkens M.H."/>
            <person name="Herniou E.A."/>
            <person name="de Groot J.C."/>
            <person name="Peters S."/>
            <person name="Vlak J.M."/>
        </authorList>
    </citation>
    <scope>NUCLEOTIDE SEQUENCE [LARGE SCALE GENOMIC DNA]</scope>
</reference>
<dbReference type="GeneID" id="3431505"/>
<gene>
    <name evidence="1" type="primary">ORF-144</name>
</gene>
<evidence type="ECO:0000313" key="1">
    <source>
        <dbReference type="EMBL" id="AAY84075.1"/>
    </source>
</evidence>
<proteinExistence type="predicted"/>
<dbReference type="EMBL" id="JX560541">
    <property type="protein sequence ID" value="AGE61704.1"/>
    <property type="molecule type" value="Genomic_DNA"/>
</dbReference>
<evidence type="ECO:0000313" key="3">
    <source>
        <dbReference type="Proteomes" id="UP000202309"/>
    </source>
</evidence>
<dbReference type="EMBL" id="AY864330">
    <property type="protein sequence ID" value="AAY84075.1"/>
    <property type="molecule type" value="Genomic_DNA"/>
</dbReference>